<keyword evidence="7" id="KW-1185">Reference proteome</keyword>
<comment type="subcellular location">
    <subcellularLocation>
        <location evidence="5">Cell membrane</location>
        <topology evidence="5">Single-pass membrane protein</topology>
    </subcellularLocation>
</comment>
<dbReference type="EMBL" id="NHSJ01000096">
    <property type="protein sequence ID" value="PPQ29263.1"/>
    <property type="molecule type" value="Genomic_DNA"/>
</dbReference>
<dbReference type="RefSeq" id="WP_104508808.1">
    <property type="nucleotide sequence ID" value="NZ_JACIGC010000010.1"/>
</dbReference>
<name>A0A2S6N3S6_9HYPH</name>
<dbReference type="GO" id="GO:0005886">
    <property type="term" value="C:plasma membrane"/>
    <property type="evidence" value="ECO:0007669"/>
    <property type="project" value="UniProtKB-SubCell"/>
</dbReference>
<proteinExistence type="inferred from homology"/>
<evidence type="ECO:0000313" key="7">
    <source>
        <dbReference type="Proteomes" id="UP000239089"/>
    </source>
</evidence>
<evidence type="ECO:0000256" key="2">
    <source>
        <dbReference type="ARBA" id="ARBA00022692"/>
    </source>
</evidence>
<sequence>MLYLTLVFLVVALVSGALGFGGLAATSAGIARALFGVFLILFVISAVIQVLGGHA</sequence>
<dbReference type="AlphaFoldDB" id="A0A2S6N3S6"/>
<comment type="similarity">
    <text evidence="5">Belongs to the UPF0391 family.</text>
</comment>
<organism evidence="6 7">
    <name type="scientific">Rhodoblastus sphagnicola</name>
    <dbReference type="NCBI Taxonomy" id="333368"/>
    <lineage>
        <taxon>Bacteria</taxon>
        <taxon>Pseudomonadati</taxon>
        <taxon>Pseudomonadota</taxon>
        <taxon>Alphaproteobacteria</taxon>
        <taxon>Hyphomicrobiales</taxon>
        <taxon>Rhodoblastaceae</taxon>
        <taxon>Rhodoblastus</taxon>
    </lineage>
</organism>
<gene>
    <name evidence="6" type="ORF">CCR94_15755</name>
</gene>
<dbReference type="InterPro" id="IPR009760">
    <property type="entry name" value="DUF1328"/>
</dbReference>
<keyword evidence="3 5" id="KW-1133">Transmembrane helix</keyword>
<reference evidence="6 7" key="1">
    <citation type="journal article" date="2018" name="Arch. Microbiol.">
        <title>New insights into the metabolic potential of the phototrophic purple bacterium Rhodopila globiformis DSM 161(T) from its draft genome sequence and evidence for a vanadium-dependent nitrogenase.</title>
        <authorList>
            <person name="Imhoff J.F."/>
            <person name="Rahn T."/>
            <person name="Kunzel S."/>
            <person name="Neulinger S.C."/>
        </authorList>
    </citation>
    <scope>NUCLEOTIDE SEQUENCE [LARGE SCALE GENOMIC DNA]</scope>
    <source>
        <strain evidence="6 7">DSM 16996</strain>
    </source>
</reference>
<dbReference type="Pfam" id="PF07043">
    <property type="entry name" value="DUF1328"/>
    <property type="match status" value="1"/>
</dbReference>
<keyword evidence="4 5" id="KW-0472">Membrane</keyword>
<dbReference type="Proteomes" id="UP000239089">
    <property type="component" value="Unassembled WGS sequence"/>
</dbReference>
<evidence type="ECO:0000256" key="4">
    <source>
        <dbReference type="ARBA" id="ARBA00023136"/>
    </source>
</evidence>
<evidence type="ECO:0000313" key="6">
    <source>
        <dbReference type="EMBL" id="PPQ29263.1"/>
    </source>
</evidence>
<keyword evidence="2 5" id="KW-0812">Transmembrane</keyword>
<dbReference type="HAMAP" id="MF_01361">
    <property type="entry name" value="UPF0391"/>
    <property type="match status" value="1"/>
</dbReference>
<evidence type="ECO:0000256" key="3">
    <source>
        <dbReference type="ARBA" id="ARBA00022989"/>
    </source>
</evidence>
<comment type="caution">
    <text evidence="6">The sequence shown here is derived from an EMBL/GenBank/DDBJ whole genome shotgun (WGS) entry which is preliminary data.</text>
</comment>
<evidence type="ECO:0000256" key="1">
    <source>
        <dbReference type="ARBA" id="ARBA00022475"/>
    </source>
</evidence>
<evidence type="ECO:0000256" key="5">
    <source>
        <dbReference type="HAMAP-Rule" id="MF_01361"/>
    </source>
</evidence>
<dbReference type="PIRSF" id="PIRSF036466">
    <property type="entry name" value="UCP036466"/>
    <property type="match status" value="1"/>
</dbReference>
<keyword evidence="1 5" id="KW-1003">Cell membrane</keyword>
<feature type="transmembrane region" description="Helical" evidence="5">
    <location>
        <begin position="29"/>
        <end position="51"/>
    </location>
</feature>
<accession>A0A2S6N3S6</accession>
<protein>
    <recommendedName>
        <fullName evidence="5">UPF0391 membrane protein CCR94_15755</fullName>
    </recommendedName>
</protein>
<dbReference type="OrthoDB" id="8021162at2"/>